<evidence type="ECO:0000313" key="18">
    <source>
        <dbReference type="EMBL" id="KAK9267111.1"/>
    </source>
</evidence>
<comment type="catalytic activity">
    <reaction evidence="14">
        <text>N(6),N(6),N(6)-trimethyl-L-lysyl(4)-[histone H3] + 2-oxoglutarate + O2 = N(6),N(6)-dimethyl-L-lysyl(4)-[histone H3] + formaldehyde + succinate + CO2</text>
        <dbReference type="Rhea" id="RHEA:60212"/>
        <dbReference type="Rhea" id="RHEA-COMP:15537"/>
        <dbReference type="Rhea" id="RHEA-COMP:15540"/>
        <dbReference type="ChEBI" id="CHEBI:15379"/>
        <dbReference type="ChEBI" id="CHEBI:16526"/>
        <dbReference type="ChEBI" id="CHEBI:16810"/>
        <dbReference type="ChEBI" id="CHEBI:16842"/>
        <dbReference type="ChEBI" id="CHEBI:30031"/>
        <dbReference type="ChEBI" id="CHEBI:61961"/>
        <dbReference type="ChEBI" id="CHEBI:61976"/>
    </reaction>
    <physiologicalReaction direction="left-to-right" evidence="14">
        <dbReference type="Rhea" id="RHEA:60213"/>
    </physiologicalReaction>
</comment>
<dbReference type="PANTHER" id="PTHR10694">
    <property type="entry name" value="LYSINE-SPECIFIC DEMETHYLASE"/>
    <property type="match status" value="1"/>
</dbReference>
<comment type="catalytic activity">
    <reaction evidence="13">
        <text>N(6)-methyl-L-lysyl(4)-[histone H3] + 2-oxoglutarate + O2 = L-lysyl(4)-[histone H3] + formaldehyde + succinate + CO2</text>
        <dbReference type="Rhea" id="RHEA:60220"/>
        <dbReference type="Rhea" id="RHEA-COMP:15543"/>
        <dbReference type="Rhea" id="RHEA-COMP:15547"/>
        <dbReference type="ChEBI" id="CHEBI:15379"/>
        <dbReference type="ChEBI" id="CHEBI:16526"/>
        <dbReference type="ChEBI" id="CHEBI:16810"/>
        <dbReference type="ChEBI" id="CHEBI:16842"/>
        <dbReference type="ChEBI" id="CHEBI:29969"/>
        <dbReference type="ChEBI" id="CHEBI:30031"/>
        <dbReference type="ChEBI" id="CHEBI:61929"/>
    </reaction>
    <physiologicalReaction direction="left-to-right" evidence="13">
        <dbReference type="Rhea" id="RHEA:60221"/>
    </physiologicalReaction>
</comment>
<dbReference type="SUPFAM" id="SSF51197">
    <property type="entry name" value="Clavaminate synthase-like"/>
    <property type="match status" value="1"/>
</dbReference>
<feature type="domain" description="JmjN" evidence="16">
    <location>
        <begin position="111"/>
        <end position="152"/>
    </location>
</feature>
<feature type="region of interest" description="Disordered" evidence="15">
    <location>
        <begin position="178"/>
        <end position="217"/>
    </location>
</feature>
<sequence>MSSEQDATSIISGSNVMEETADVQPIQIDENPTPCKEVKIKRSVRRRNWIDYRLFDSSWEEEPNCEKTMKDHSSRQIQKNDNLEVPGSPLCRKISARWNPAEACRPIIDEAPIFYPTVEEFQDTLGYIAKIRPEAELYGICRIVPPPSWVPPCPLREKSIWQNTKFPTRVQQVNLLQNREPMRKKNRGRKRKRRRHSRMGTTRRRASSEGSEANVASDADEKFGFHSGSDFTLEDFQKCADNFKECYFGMKDSKEDLNSAGVEHSKIWEPSVEDIEGEYWRIVEQPTDEIEVYYGADLETGVFTSGFPKESSSVTESDFDKYVMSGWNLNKLPRLPGSVLCFEGNDISGVLVPWLYVGMCFSSFCWHVEDHHLYSLNYLHWGDPKVWYGVPGSHASALEEAMKSHLPDLFEEQPDLLHELVTQLSPSVLKSEGVPVYRAVQRSREFVLTFPRAYHSGFNCGSNCAEAVNVAPVDWLAHGQSAVELYSEQCRKTSLSHDKLLLGSAREAVRALWEFSDPGKENPGNFNWKSVCGKDGILTKAVKTRVQMEKERIERLPTCLRFQKMENDFDLKNERECFSCFYDLHLSAASCKCSPNRFACLKHANLTCSCEPQHKFVLLRYTMDDLNTLVEALEGRLDALKAWVSEDPGLVSDNDKDGCGAKTDRESEASGPMCHQQKESPSCSPRKDVFNINNPCASNFHVSSEVVQRESQKGSGSLCVSHIVTDGRDDILREEAPVVNSEGKVEQECFLDLNLNVMSNDSGNYKDLVNVAETSLSLCKQGKSHRFDAIKPDVMRVGSDCESSVSHVLLNKDHPSCSKDVGNPFVSDCNSLLGFDHLVPHLHSSISSDNLLKTEIINRSDIKVPVTDQGCLIQKLDSDVEPINFGSAVFGKLWCSKQAIFPKGFRSRVKFFSVLNPKKMCSYISEVMDAGFLGPLFKVTLEDCPSETFSNVSPQKCWEMVLLRINEEIRRHSTIGKKGLSPLHGINGLDMFGFSSPPIIQAVEALDPNHQCLEYWNHKLTIKAENTNNIAEVPVSLSDAGCSLGERKTRIFGFDLTKQEHDTSTMGGHHSADEEVQGVLRGLLKKANPEELKMMHRIFCSESQSTEWRVAFTTLIEEIQKTCR</sequence>
<dbReference type="Proteomes" id="UP001415857">
    <property type="component" value="Unassembled WGS sequence"/>
</dbReference>
<evidence type="ECO:0000259" key="16">
    <source>
        <dbReference type="PROSITE" id="PS51183"/>
    </source>
</evidence>
<dbReference type="PROSITE" id="PS51184">
    <property type="entry name" value="JMJC"/>
    <property type="match status" value="1"/>
</dbReference>
<dbReference type="GO" id="GO:0000785">
    <property type="term" value="C:chromatin"/>
    <property type="evidence" value="ECO:0007669"/>
    <property type="project" value="TreeGrafter"/>
</dbReference>
<evidence type="ECO:0000256" key="3">
    <source>
        <dbReference type="ARBA" id="ARBA00006801"/>
    </source>
</evidence>
<dbReference type="Gene3D" id="3.30.160.360">
    <property type="match status" value="1"/>
</dbReference>
<feature type="region of interest" description="Disordered" evidence="15">
    <location>
        <begin position="654"/>
        <end position="680"/>
    </location>
</feature>
<evidence type="ECO:0000256" key="9">
    <source>
        <dbReference type="ARBA" id="ARBA00023015"/>
    </source>
</evidence>
<dbReference type="SMART" id="SM00542">
    <property type="entry name" value="FYRC"/>
    <property type="match status" value="1"/>
</dbReference>
<dbReference type="GO" id="GO:0048731">
    <property type="term" value="P:system development"/>
    <property type="evidence" value="ECO:0007669"/>
    <property type="project" value="UniProtKB-ARBA"/>
</dbReference>
<gene>
    <name evidence="18" type="ORF">L1049_009530</name>
</gene>
<evidence type="ECO:0000256" key="1">
    <source>
        <dbReference type="ARBA" id="ARBA00001954"/>
    </source>
</evidence>
<keyword evidence="11" id="KW-0539">Nucleus</keyword>
<evidence type="ECO:0000256" key="2">
    <source>
        <dbReference type="ARBA" id="ARBA00004123"/>
    </source>
</evidence>
<evidence type="ECO:0000256" key="12">
    <source>
        <dbReference type="ARBA" id="ARBA00050619"/>
    </source>
</evidence>
<dbReference type="GO" id="GO:0046872">
    <property type="term" value="F:metal ion binding"/>
    <property type="evidence" value="ECO:0007669"/>
    <property type="project" value="UniProtKB-KW"/>
</dbReference>
<comment type="catalytic activity">
    <reaction evidence="12">
        <text>N(6),N(6)-dimethyl-L-lysyl(4)-[histone H3] + 2-oxoglutarate + O2 = N(6)-methyl-L-lysyl(4)-[histone H3] + formaldehyde + succinate + CO2</text>
        <dbReference type="Rhea" id="RHEA:60216"/>
        <dbReference type="Rhea" id="RHEA-COMP:15540"/>
        <dbReference type="Rhea" id="RHEA-COMP:15543"/>
        <dbReference type="ChEBI" id="CHEBI:15379"/>
        <dbReference type="ChEBI" id="CHEBI:16526"/>
        <dbReference type="ChEBI" id="CHEBI:16810"/>
        <dbReference type="ChEBI" id="CHEBI:16842"/>
        <dbReference type="ChEBI" id="CHEBI:30031"/>
        <dbReference type="ChEBI" id="CHEBI:61929"/>
        <dbReference type="ChEBI" id="CHEBI:61976"/>
    </reaction>
    <physiologicalReaction direction="left-to-right" evidence="12">
        <dbReference type="Rhea" id="RHEA:60217"/>
    </physiologicalReaction>
</comment>
<dbReference type="EMBL" id="JBBPBK010000016">
    <property type="protein sequence ID" value="KAK9267111.1"/>
    <property type="molecule type" value="Genomic_DNA"/>
</dbReference>
<dbReference type="GO" id="GO:0045814">
    <property type="term" value="P:negative regulation of gene expression, epigenetic"/>
    <property type="evidence" value="ECO:0007669"/>
    <property type="project" value="UniProtKB-ARBA"/>
</dbReference>
<feature type="compositionally biased region" description="Basic and acidic residues" evidence="15">
    <location>
        <begin position="654"/>
        <end position="668"/>
    </location>
</feature>
<evidence type="ECO:0000256" key="6">
    <source>
        <dbReference type="ARBA" id="ARBA00022964"/>
    </source>
</evidence>
<dbReference type="Gene3D" id="2.60.120.650">
    <property type="entry name" value="Cupin"/>
    <property type="match status" value="1"/>
</dbReference>
<evidence type="ECO:0000256" key="7">
    <source>
        <dbReference type="ARBA" id="ARBA00023002"/>
    </source>
</evidence>
<name>A0AAP0N863_LIQFO</name>
<keyword evidence="9" id="KW-0805">Transcription regulation</keyword>
<dbReference type="PROSITE" id="PS51183">
    <property type="entry name" value="JMJN"/>
    <property type="match status" value="1"/>
</dbReference>
<keyword evidence="8" id="KW-0408">Iron</keyword>
<keyword evidence="10" id="KW-0804">Transcription</keyword>
<feature type="compositionally biased region" description="Basic residues" evidence="15">
    <location>
        <begin position="182"/>
        <end position="205"/>
    </location>
</feature>
<comment type="caution">
    <text evidence="18">The sequence shown here is derived from an EMBL/GenBank/DDBJ whole genome shotgun (WGS) entry which is preliminary data.</text>
</comment>
<dbReference type="PROSITE" id="PS51543">
    <property type="entry name" value="FYRC"/>
    <property type="match status" value="1"/>
</dbReference>
<dbReference type="GO" id="GO:0034647">
    <property type="term" value="F:histone H3K4me/H3K4me2/H3K4me3 demethylase activity"/>
    <property type="evidence" value="ECO:0007669"/>
    <property type="project" value="TreeGrafter"/>
</dbReference>
<dbReference type="Pfam" id="PF02373">
    <property type="entry name" value="JmjC"/>
    <property type="match status" value="1"/>
</dbReference>
<dbReference type="GO" id="GO:0005634">
    <property type="term" value="C:nucleus"/>
    <property type="evidence" value="ECO:0007669"/>
    <property type="project" value="UniProtKB-SubCell"/>
</dbReference>
<keyword evidence="5" id="KW-0156">Chromatin regulator</keyword>
<dbReference type="InterPro" id="IPR003347">
    <property type="entry name" value="JmjC_dom"/>
</dbReference>
<evidence type="ECO:0000256" key="13">
    <source>
        <dbReference type="ARBA" id="ARBA00050935"/>
    </source>
</evidence>
<dbReference type="Pfam" id="PF05964">
    <property type="entry name" value="FYRN"/>
    <property type="match status" value="1"/>
</dbReference>
<comment type="similarity">
    <text evidence="3">Belongs to the JARID1 histone demethylase family.</text>
</comment>
<reference evidence="18 19" key="1">
    <citation type="journal article" date="2024" name="Plant J.">
        <title>Genome sequences and population genomics reveal climatic adaptation and genomic divergence between two closely related sweetgum species.</title>
        <authorList>
            <person name="Xu W.Q."/>
            <person name="Ren C.Q."/>
            <person name="Zhang X.Y."/>
            <person name="Comes H.P."/>
            <person name="Liu X.H."/>
            <person name="Li Y.G."/>
            <person name="Kettle C.J."/>
            <person name="Jalonen R."/>
            <person name="Gaisberger H."/>
            <person name="Ma Y.Z."/>
            <person name="Qiu Y.X."/>
        </authorList>
    </citation>
    <scope>NUCLEOTIDE SEQUENCE [LARGE SCALE GENOMIC DNA]</scope>
    <source>
        <strain evidence="18">Hangzhou</strain>
    </source>
</reference>
<dbReference type="Pfam" id="PF05965">
    <property type="entry name" value="FYRC"/>
    <property type="match status" value="1"/>
</dbReference>
<evidence type="ECO:0000256" key="5">
    <source>
        <dbReference type="ARBA" id="ARBA00022853"/>
    </source>
</evidence>
<accession>A0AAP0N863</accession>
<dbReference type="SMART" id="SM00558">
    <property type="entry name" value="JmjC"/>
    <property type="match status" value="1"/>
</dbReference>
<dbReference type="Pfam" id="PF02928">
    <property type="entry name" value="zf-C5HC2"/>
    <property type="match status" value="1"/>
</dbReference>
<dbReference type="InterPro" id="IPR004198">
    <property type="entry name" value="Znf_C5HC2"/>
</dbReference>
<evidence type="ECO:0000256" key="4">
    <source>
        <dbReference type="ARBA" id="ARBA00022723"/>
    </source>
</evidence>
<dbReference type="PROSITE" id="PS51542">
    <property type="entry name" value="FYRN"/>
    <property type="match status" value="1"/>
</dbReference>
<evidence type="ECO:0000256" key="11">
    <source>
        <dbReference type="ARBA" id="ARBA00023242"/>
    </source>
</evidence>
<protein>
    <submittedName>
        <fullName evidence="18">Uncharacterized protein</fullName>
    </submittedName>
</protein>
<dbReference type="InterPro" id="IPR003349">
    <property type="entry name" value="JmjN"/>
</dbReference>
<comment type="cofactor">
    <cofactor evidence="1">
        <name>Fe(2+)</name>
        <dbReference type="ChEBI" id="CHEBI:29033"/>
    </cofactor>
</comment>
<feature type="compositionally biased region" description="Polar residues" evidence="15">
    <location>
        <begin position="1"/>
        <end position="17"/>
    </location>
</feature>
<evidence type="ECO:0000256" key="8">
    <source>
        <dbReference type="ARBA" id="ARBA00023004"/>
    </source>
</evidence>
<evidence type="ECO:0000259" key="17">
    <source>
        <dbReference type="PROSITE" id="PS51184"/>
    </source>
</evidence>
<evidence type="ECO:0000313" key="19">
    <source>
        <dbReference type="Proteomes" id="UP001415857"/>
    </source>
</evidence>
<dbReference type="SMART" id="SM00541">
    <property type="entry name" value="FYRN"/>
    <property type="match status" value="1"/>
</dbReference>
<dbReference type="InterPro" id="IPR003889">
    <property type="entry name" value="FYrich_C"/>
</dbReference>
<evidence type="ECO:0000256" key="15">
    <source>
        <dbReference type="SAM" id="MobiDB-lite"/>
    </source>
</evidence>
<organism evidence="18 19">
    <name type="scientific">Liquidambar formosana</name>
    <name type="common">Formosan gum</name>
    <dbReference type="NCBI Taxonomy" id="63359"/>
    <lineage>
        <taxon>Eukaryota</taxon>
        <taxon>Viridiplantae</taxon>
        <taxon>Streptophyta</taxon>
        <taxon>Embryophyta</taxon>
        <taxon>Tracheophyta</taxon>
        <taxon>Spermatophyta</taxon>
        <taxon>Magnoliopsida</taxon>
        <taxon>eudicotyledons</taxon>
        <taxon>Gunneridae</taxon>
        <taxon>Pentapetalae</taxon>
        <taxon>Saxifragales</taxon>
        <taxon>Altingiaceae</taxon>
        <taxon>Liquidambar</taxon>
    </lineage>
</organism>
<comment type="subcellular location">
    <subcellularLocation>
        <location evidence="2">Nucleus</location>
    </subcellularLocation>
</comment>
<keyword evidence="6" id="KW-0223">Dioxygenase</keyword>
<dbReference type="PANTHER" id="PTHR10694:SF105">
    <property type="entry name" value="LYSINE-SPECIFIC DEMETHYLASE JMJ14"/>
    <property type="match status" value="1"/>
</dbReference>
<feature type="region of interest" description="Disordered" evidence="15">
    <location>
        <begin position="1"/>
        <end position="30"/>
    </location>
</feature>
<keyword evidence="19" id="KW-1185">Reference proteome</keyword>
<dbReference type="FunFam" id="3.30.160.360:FF:000005">
    <property type="entry name" value="Putative lysine-specific demethylase JMJ16"/>
    <property type="match status" value="1"/>
</dbReference>
<keyword evidence="7" id="KW-0560">Oxidoreductase</keyword>
<dbReference type="AlphaFoldDB" id="A0AAP0N863"/>
<keyword evidence="4" id="KW-0479">Metal-binding</keyword>
<evidence type="ECO:0000256" key="14">
    <source>
        <dbReference type="ARBA" id="ARBA00051640"/>
    </source>
</evidence>
<evidence type="ECO:0000256" key="10">
    <source>
        <dbReference type="ARBA" id="ARBA00023163"/>
    </source>
</evidence>
<dbReference type="SMART" id="SM00545">
    <property type="entry name" value="JmjN"/>
    <property type="match status" value="1"/>
</dbReference>
<dbReference type="GO" id="GO:0051093">
    <property type="term" value="P:negative regulation of developmental process"/>
    <property type="evidence" value="ECO:0007669"/>
    <property type="project" value="UniProtKB-ARBA"/>
</dbReference>
<feature type="domain" description="JmjC" evidence="17">
    <location>
        <begin position="321"/>
        <end position="487"/>
    </location>
</feature>
<proteinExistence type="inferred from homology"/>
<dbReference type="Pfam" id="PF02375">
    <property type="entry name" value="JmjN"/>
    <property type="match status" value="1"/>
</dbReference>
<dbReference type="InterPro" id="IPR003888">
    <property type="entry name" value="FYrich_N"/>
</dbReference>